<name>A0ABP7DMD0_9SPHN</name>
<dbReference type="Pfam" id="PF05685">
    <property type="entry name" value="Uma2"/>
    <property type="match status" value="1"/>
</dbReference>
<dbReference type="CDD" id="cd06260">
    <property type="entry name" value="DUF820-like"/>
    <property type="match status" value="1"/>
</dbReference>
<dbReference type="SUPFAM" id="SSF52980">
    <property type="entry name" value="Restriction endonuclease-like"/>
    <property type="match status" value="1"/>
</dbReference>
<dbReference type="InterPro" id="IPR011335">
    <property type="entry name" value="Restrct_endonuc-II-like"/>
</dbReference>
<evidence type="ECO:0000259" key="1">
    <source>
        <dbReference type="Pfam" id="PF05685"/>
    </source>
</evidence>
<proteinExistence type="predicted"/>
<evidence type="ECO:0000313" key="2">
    <source>
        <dbReference type="EMBL" id="GAA3706444.1"/>
    </source>
</evidence>
<dbReference type="InterPro" id="IPR012296">
    <property type="entry name" value="Nuclease_put_TT1808"/>
</dbReference>
<protein>
    <submittedName>
        <fullName evidence="2">Uma2 family endonuclease</fullName>
    </submittedName>
</protein>
<sequence>MASDPLYQPITVDEFLGMNFGSDRKFELSDGVIQMMTGGSDKHAHVAGNIYFALRTKLRGTGCRPFNSDMGIRVTEHDVRYPDVSVVCRPDWLTAPEAKAFADPVVLFEVLSPSTTTIDQGRKLEEYRRLPSVDTIVFVDPINRLTRTYQRLDETGWRDTTFAEPHDVELPSLSITLTEAEIFARD</sequence>
<accession>A0ABP7DMD0</accession>
<dbReference type="RefSeq" id="WP_344692749.1">
    <property type="nucleotide sequence ID" value="NZ_BAABBF010000003.1"/>
</dbReference>
<dbReference type="Proteomes" id="UP001500523">
    <property type="component" value="Unassembled WGS sequence"/>
</dbReference>
<organism evidence="2 3">
    <name type="scientific">Sphingomonas cynarae</name>
    <dbReference type="NCBI Taxonomy" id="930197"/>
    <lineage>
        <taxon>Bacteria</taxon>
        <taxon>Pseudomonadati</taxon>
        <taxon>Pseudomonadota</taxon>
        <taxon>Alphaproteobacteria</taxon>
        <taxon>Sphingomonadales</taxon>
        <taxon>Sphingomonadaceae</taxon>
        <taxon>Sphingomonas</taxon>
    </lineage>
</organism>
<keyword evidence="3" id="KW-1185">Reference proteome</keyword>
<keyword evidence="2" id="KW-0255">Endonuclease</keyword>
<gene>
    <name evidence="2" type="ORF">GCM10022268_14980</name>
</gene>
<dbReference type="InterPro" id="IPR008538">
    <property type="entry name" value="Uma2"/>
</dbReference>
<dbReference type="Gene3D" id="3.90.1570.10">
    <property type="entry name" value="tt1808, chain A"/>
    <property type="match status" value="1"/>
</dbReference>
<evidence type="ECO:0000313" key="3">
    <source>
        <dbReference type="Proteomes" id="UP001500523"/>
    </source>
</evidence>
<reference evidence="3" key="1">
    <citation type="journal article" date="2019" name="Int. J. Syst. Evol. Microbiol.">
        <title>The Global Catalogue of Microorganisms (GCM) 10K type strain sequencing project: providing services to taxonomists for standard genome sequencing and annotation.</title>
        <authorList>
            <consortium name="The Broad Institute Genomics Platform"/>
            <consortium name="The Broad Institute Genome Sequencing Center for Infectious Disease"/>
            <person name="Wu L."/>
            <person name="Ma J."/>
        </authorList>
    </citation>
    <scope>NUCLEOTIDE SEQUENCE [LARGE SCALE GENOMIC DNA]</scope>
    <source>
        <strain evidence="3">JCM 17498</strain>
    </source>
</reference>
<dbReference type="PANTHER" id="PTHR36558">
    <property type="entry name" value="GLR1098 PROTEIN"/>
    <property type="match status" value="1"/>
</dbReference>
<keyword evidence="2" id="KW-0540">Nuclease</keyword>
<dbReference type="EMBL" id="BAABBF010000003">
    <property type="protein sequence ID" value="GAA3706444.1"/>
    <property type="molecule type" value="Genomic_DNA"/>
</dbReference>
<keyword evidence="2" id="KW-0378">Hydrolase</keyword>
<dbReference type="GO" id="GO:0004519">
    <property type="term" value="F:endonuclease activity"/>
    <property type="evidence" value="ECO:0007669"/>
    <property type="project" value="UniProtKB-KW"/>
</dbReference>
<dbReference type="PANTHER" id="PTHR36558:SF1">
    <property type="entry name" value="RESTRICTION ENDONUCLEASE DOMAIN-CONTAINING PROTEIN-RELATED"/>
    <property type="match status" value="1"/>
</dbReference>
<comment type="caution">
    <text evidence="2">The sequence shown here is derived from an EMBL/GenBank/DDBJ whole genome shotgun (WGS) entry which is preliminary data.</text>
</comment>
<feature type="domain" description="Putative restriction endonuclease" evidence="1">
    <location>
        <begin position="13"/>
        <end position="172"/>
    </location>
</feature>